<keyword evidence="11 17" id="KW-0472">Membrane</keyword>
<evidence type="ECO:0000256" key="2">
    <source>
        <dbReference type="ARBA" id="ARBA00022448"/>
    </source>
</evidence>
<evidence type="ECO:0000256" key="5">
    <source>
        <dbReference type="ARBA" id="ARBA00022673"/>
    </source>
</evidence>
<dbReference type="GO" id="GO:0008331">
    <property type="term" value="F:high voltage-gated calcium channel activity"/>
    <property type="evidence" value="ECO:0007669"/>
    <property type="project" value="TreeGrafter"/>
</dbReference>
<dbReference type="InterPro" id="IPR027359">
    <property type="entry name" value="Volt_channel_dom_sf"/>
</dbReference>
<dbReference type="InterPro" id="IPR005821">
    <property type="entry name" value="Ion_trans_dom"/>
</dbReference>
<organism evidence="19 20">
    <name type="scientific">Laccaria amethystina LaAM-08-1</name>
    <dbReference type="NCBI Taxonomy" id="1095629"/>
    <lineage>
        <taxon>Eukaryota</taxon>
        <taxon>Fungi</taxon>
        <taxon>Dikarya</taxon>
        <taxon>Basidiomycota</taxon>
        <taxon>Agaricomycotina</taxon>
        <taxon>Agaricomycetes</taxon>
        <taxon>Agaricomycetidae</taxon>
        <taxon>Agaricales</taxon>
        <taxon>Agaricineae</taxon>
        <taxon>Hydnangiaceae</taxon>
        <taxon>Laccaria</taxon>
    </lineage>
</organism>
<evidence type="ECO:0000256" key="14">
    <source>
        <dbReference type="ARBA" id="ARBA00061395"/>
    </source>
</evidence>
<feature type="transmembrane region" description="Helical" evidence="17">
    <location>
        <begin position="1640"/>
        <end position="1659"/>
    </location>
</feature>
<reference evidence="20" key="2">
    <citation type="submission" date="2015-01" db="EMBL/GenBank/DDBJ databases">
        <title>Evolutionary Origins and Diversification of the Mycorrhizal Mutualists.</title>
        <authorList>
            <consortium name="DOE Joint Genome Institute"/>
            <consortium name="Mycorrhizal Genomics Consortium"/>
            <person name="Kohler A."/>
            <person name="Kuo A."/>
            <person name="Nagy L.G."/>
            <person name="Floudas D."/>
            <person name="Copeland A."/>
            <person name="Barry K.W."/>
            <person name="Cichocki N."/>
            <person name="Veneault-Fourrey C."/>
            <person name="LaButti K."/>
            <person name="Lindquist E.A."/>
            <person name="Lipzen A."/>
            <person name="Lundell T."/>
            <person name="Morin E."/>
            <person name="Murat C."/>
            <person name="Riley R."/>
            <person name="Ohm R."/>
            <person name="Sun H."/>
            <person name="Tunlid A."/>
            <person name="Henrissat B."/>
            <person name="Grigoriev I.V."/>
            <person name="Hibbett D.S."/>
            <person name="Martin F."/>
        </authorList>
    </citation>
    <scope>NUCLEOTIDE SEQUENCE [LARGE SCALE GENOMIC DNA]</scope>
    <source>
        <strain evidence="20">LaAM-08-1</strain>
    </source>
</reference>
<dbReference type="HOGENOM" id="CLU_000443_1_0_1"/>
<dbReference type="GO" id="GO:0098703">
    <property type="term" value="P:calcium ion import across plasma membrane"/>
    <property type="evidence" value="ECO:0007669"/>
    <property type="project" value="TreeGrafter"/>
</dbReference>
<feature type="transmembrane region" description="Helical" evidence="17">
    <location>
        <begin position="1704"/>
        <end position="1727"/>
    </location>
</feature>
<evidence type="ECO:0000256" key="16">
    <source>
        <dbReference type="SAM" id="MobiDB-lite"/>
    </source>
</evidence>
<protein>
    <recommendedName>
        <fullName evidence="15">Calcium-channel protein CCH1</fullName>
    </recommendedName>
</protein>
<feature type="transmembrane region" description="Helical" evidence="17">
    <location>
        <begin position="1365"/>
        <end position="1389"/>
    </location>
</feature>
<keyword evidence="3" id="KW-1003">Cell membrane</keyword>
<evidence type="ECO:0000256" key="11">
    <source>
        <dbReference type="ARBA" id="ARBA00023136"/>
    </source>
</evidence>
<dbReference type="Proteomes" id="UP000054477">
    <property type="component" value="Unassembled WGS sequence"/>
</dbReference>
<feature type="region of interest" description="Disordered" evidence="16">
    <location>
        <begin position="28"/>
        <end position="119"/>
    </location>
</feature>
<evidence type="ECO:0000313" key="19">
    <source>
        <dbReference type="EMBL" id="KIK04483.1"/>
    </source>
</evidence>
<feature type="transmembrane region" description="Helical" evidence="17">
    <location>
        <begin position="1276"/>
        <end position="1300"/>
    </location>
</feature>
<proteinExistence type="inferred from homology"/>
<feature type="transmembrane region" description="Helical" evidence="17">
    <location>
        <begin position="830"/>
        <end position="852"/>
    </location>
</feature>
<keyword evidence="6 17" id="KW-0812">Transmembrane</keyword>
<keyword evidence="4" id="KW-0109">Calcium transport</keyword>
<evidence type="ECO:0000256" key="9">
    <source>
        <dbReference type="ARBA" id="ARBA00022989"/>
    </source>
</evidence>
<feature type="transmembrane region" description="Helical" evidence="17">
    <location>
        <begin position="692"/>
        <end position="709"/>
    </location>
</feature>
<evidence type="ECO:0000256" key="12">
    <source>
        <dbReference type="ARBA" id="ARBA00023180"/>
    </source>
</evidence>
<feature type="transmembrane region" description="Helical" evidence="17">
    <location>
        <begin position="721"/>
        <end position="747"/>
    </location>
</feature>
<dbReference type="Pfam" id="PF00520">
    <property type="entry name" value="Ion_trans"/>
    <property type="match status" value="4"/>
</dbReference>
<comment type="similarity">
    <text evidence="14">Belongs to the calcium channel alpha-1 subunit (TC 1.A.1.11) family.</text>
</comment>
<feature type="domain" description="Ion transport" evidence="18">
    <location>
        <begin position="800"/>
        <end position="1031"/>
    </location>
</feature>
<keyword evidence="20" id="KW-1185">Reference proteome</keyword>
<feature type="transmembrane region" description="Helical" evidence="17">
    <location>
        <begin position="915"/>
        <end position="939"/>
    </location>
</feature>
<comment type="subcellular location">
    <subcellularLocation>
        <location evidence="1">Cell membrane</location>
        <topology evidence="1">Multi-pass membrane protein</topology>
    </subcellularLocation>
</comment>
<feature type="transmembrane region" description="Helical" evidence="17">
    <location>
        <begin position="349"/>
        <end position="373"/>
    </location>
</feature>
<keyword evidence="2" id="KW-0813">Transport</keyword>
<keyword evidence="9 17" id="KW-1133">Transmembrane helix</keyword>
<dbReference type="STRING" id="1095629.A0A0C9Y908"/>
<dbReference type="Gene3D" id="1.10.287.70">
    <property type="match status" value="4"/>
</dbReference>
<sequence>MEHQGIYLHQPSPIRPISATSAVDLTGTGLANTLPSAPSSPSLDPTGTRHVARRRSWGNREVDTHSDAQPPLQSAPARFVAEPDSMLPSNDDPFYTSGDDRSSYSSRDHPYSAGNTGRYRDLFTSDEYSNRHAGPSTASLINGFRGEGIEQEADAMEDEHREDDEAHLTANMPHEEALENEEEGHSSDPEREGATPRSRRRTVRYSLSPSPLKLTSTAMKSVSKTMRRVSLRVVNLAGTGLAEQIRLGDGEETVRGAPVDDDEPPRPDLSKSLPIRGRTLGFLGPDSKVRLWLFNFLVYPWTEPVILLLIVLNAVVLTIQAYPSLTLPTANGPTLPPRIEGYFHTWEDYALFALFVVFTIEAVARICVTGFLFDPEISVFSLFSSPYSLQSEPYTPNPGPSSDIGRQTSLTRGHSITQRISQLRRTLMRPFVIAPHVPTSAYPMQEYRPSPATTPQLQRNDTLTARVRNVAHRAHATIREPAEPTYLSRVMRSETVGGDPDAISLPFSLSIGNLHDKTQRNVPYLRQSWSRIDFVAILSFWIMFGLAIAGIEKGEYHVGIFRAMSVIRTARLLTITSGTTTILHSLKTARPLLTSVAYFVLFAMVLFSIIGVQSFNGSFLRSCILSPTLGEVEILLQNQFCGGHIDPVTHERTGYIDLSNNTFLTPKGYICPLGQLCKETVNPKHNIESFDAIHYAALQVVIVASANGWSQVMYSMIDAEFFISCFFFIIAIIVLNFWLINLFVAVITHSFAAIRSATSKSAFGAAPLVKFGKYQDDDWLAGNGRKAATRPNTAKVIYEYTKWCWVILALASLGLQASKTVDMSKSQELVLYYGELGITIAFDIELILRVFATLPHWRTFFQHGNNWLDTILAIGSTIIQLPAIRDSELYPWFTIFQLARFYRVILVVPRMKPLLLAVFGNMYGLANMSLFLFLVNYIAALVAVQLLRGDFGYNTTINFGEAFNAFLAMYQVFSSENWVDVMYGAAQAEIQLRQTAIVIIFISGWMIFANFIVLQMFIAVINENFEVAEEAKKGKQATHFLNQNQAEEASAPWLRRLNPYRWVKANPVTVKVENLPSNLVLPMQKALIQDFGAQRQEPRPVVKNNPVLSKPFKPGHYSSKSLTALQKLFAGEVKSSSTMTTLRHARQEPSADPYDEEIERHLELLASVNPDAGLGENAEDEYYERRALRADFIRNHPTYDKVFWVISQKNWVRQLCQQVVQPPKRERIFGKPYSPIALPIFQMAIFVTVIGGIAVESVATPLYRRHYYATHGLVRGAWFDVAESVFGLILFVEFMVKVIADGFLFTPNAYLRSIWNFIDFLIMIGIIVNVTTGLIFIGGLTRITRSLKALRALRLITLFDHMRNTFESLIISGAVRILDAAVLAILYMIPYAVWGLNIFAGKMNTCNDGRASGMADCINEYPNTILDNSSFGFPVPRVWDNPAPSTTFSFDSFRASLLILFEIVSLEGWIDVMSVAMSIRGKNEQPHTNASQANAIFFVIYNLLGGVVILTLFVSIIINNFSSKTGSAFLTNAQRQWIDLQKLFRRQRPSKRPKVRPTTPFRSWCFDRAVHKHGWWTRAMTLLFLLHILALMTQTFTVHKFADSFRNDFFLGLMSIYILDVVVRWYGLGWRSFRANGWNLFDIVVSIGSFITTLIVRFGGSRGNSFGIQQLQKLFLVSIAFKLVQRTNSLNMLFKTAVASLPVIFNLLGLWVILFIFFAILFVEVFGMTKWGSAETRNQNYDSLGSALVMLAFQSTGEGWNQYMHDFDITYPRCTNSGQRKGESDCGSTAWAFALSITWNLLSMYIFVNMFTGVVVENFSYVFQASGSGAKSISREQMRSFKKVWAELSNPKTGYLERQNFAAFFGKLSGIFEVRVYPAEYSVRNILSVCKDPLGQDAWSPRVISGVDLSKVEKILDTIDYNEIRKRRAIYCRLYHEATISHEPGLGISFTNMLTLLAHHKLIVDAEALVLEDLVARTETIKLVTDLVNLDRVRSLLKAISERKKFLEYREQKRAAKFEQEIPSIVVEDMPGTPPLSSRDIASAAFESPSQISLVPRHSHHDVSFSMDIPTGSRLQRSRRPSDYSMFSVDSFRSPRSSMGEEDPQDIVNSMQNSLWGDLMMEAAEEEKKRHNS</sequence>
<feature type="transmembrane region" description="Helical" evidence="17">
    <location>
        <begin position="1609"/>
        <end position="1628"/>
    </location>
</feature>
<gene>
    <name evidence="19" type="ORF">K443DRAFT_675938</name>
</gene>
<feature type="region of interest" description="Disordered" evidence="16">
    <location>
        <begin position="2065"/>
        <end position="2105"/>
    </location>
</feature>
<keyword evidence="8" id="KW-0851">Voltage-gated channel</keyword>
<feature type="transmembrane region" description="Helical" evidence="17">
    <location>
        <begin position="296"/>
        <end position="319"/>
    </location>
</feature>
<evidence type="ECO:0000256" key="1">
    <source>
        <dbReference type="ARBA" id="ARBA00004651"/>
    </source>
</evidence>
<dbReference type="PANTHER" id="PTHR45628">
    <property type="entry name" value="VOLTAGE-DEPENDENT CALCIUM CHANNEL TYPE A SUBUNIT ALPHA-1"/>
    <property type="match status" value="1"/>
</dbReference>
<evidence type="ECO:0000313" key="20">
    <source>
        <dbReference type="Proteomes" id="UP000054477"/>
    </source>
</evidence>
<reference evidence="19 20" key="1">
    <citation type="submission" date="2014-04" db="EMBL/GenBank/DDBJ databases">
        <authorList>
            <consortium name="DOE Joint Genome Institute"/>
            <person name="Kuo A."/>
            <person name="Kohler A."/>
            <person name="Nagy L.G."/>
            <person name="Floudas D."/>
            <person name="Copeland A."/>
            <person name="Barry K.W."/>
            <person name="Cichocki N."/>
            <person name="Veneault-Fourrey C."/>
            <person name="LaButti K."/>
            <person name="Lindquist E.A."/>
            <person name="Lipzen A."/>
            <person name="Lundell T."/>
            <person name="Morin E."/>
            <person name="Murat C."/>
            <person name="Sun H."/>
            <person name="Tunlid A."/>
            <person name="Henrissat B."/>
            <person name="Grigoriev I.V."/>
            <person name="Hibbett D.S."/>
            <person name="Martin F."/>
            <person name="Nordberg H.P."/>
            <person name="Cantor M.N."/>
            <person name="Hua S.X."/>
        </authorList>
    </citation>
    <scope>NUCLEOTIDE SEQUENCE [LARGE SCALE GENOMIC DNA]</scope>
    <source>
        <strain evidence="19 20">LaAM-08-1</strain>
    </source>
</reference>
<feature type="domain" description="Ion transport" evidence="18">
    <location>
        <begin position="1574"/>
        <end position="1823"/>
    </location>
</feature>
<evidence type="ECO:0000256" key="3">
    <source>
        <dbReference type="ARBA" id="ARBA00022475"/>
    </source>
</evidence>
<feature type="region of interest" description="Disordered" evidence="16">
    <location>
        <begin position="1"/>
        <end position="20"/>
    </location>
</feature>
<keyword evidence="7" id="KW-0106">Calcium</keyword>
<keyword evidence="12" id="KW-0325">Glycoprotein</keyword>
<feature type="compositionally biased region" description="Basic and acidic residues" evidence="16">
    <location>
        <begin position="176"/>
        <end position="194"/>
    </location>
</feature>
<keyword evidence="10" id="KW-0406">Ion transport</keyword>
<dbReference type="PANTHER" id="PTHR45628:SF7">
    <property type="entry name" value="VOLTAGE-DEPENDENT CALCIUM CHANNEL TYPE A SUBUNIT ALPHA-1"/>
    <property type="match status" value="1"/>
</dbReference>
<feature type="domain" description="Ion transport" evidence="18">
    <location>
        <begin position="523"/>
        <end position="758"/>
    </location>
</feature>
<dbReference type="Gene3D" id="1.20.120.350">
    <property type="entry name" value="Voltage-gated potassium channels. Chain C"/>
    <property type="match status" value="4"/>
</dbReference>
<feature type="region of interest" description="Disordered" evidence="16">
    <location>
        <begin position="176"/>
        <end position="203"/>
    </location>
</feature>
<keyword evidence="13" id="KW-0407">Ion channel</keyword>
<dbReference type="InterPro" id="IPR050599">
    <property type="entry name" value="VDCC_alpha-1_subunit"/>
</dbReference>
<feature type="transmembrane region" description="Helical" evidence="17">
    <location>
        <begin position="994"/>
        <end position="1018"/>
    </location>
</feature>
<evidence type="ECO:0000256" key="4">
    <source>
        <dbReference type="ARBA" id="ARBA00022568"/>
    </source>
</evidence>
<dbReference type="EMBL" id="KN838569">
    <property type="protein sequence ID" value="KIK04483.1"/>
    <property type="molecule type" value="Genomic_DNA"/>
</dbReference>
<keyword evidence="5" id="KW-0107">Calcium channel</keyword>
<dbReference type="OrthoDB" id="416585at2759"/>
<feature type="transmembrane region" description="Helical" evidence="17">
    <location>
        <begin position="592"/>
        <end position="612"/>
    </location>
</feature>
<feature type="transmembrane region" description="Helical" evidence="17">
    <location>
        <begin position="1575"/>
        <end position="1597"/>
    </location>
</feature>
<dbReference type="FunFam" id="1.10.287.70:FF:000093">
    <property type="entry name" value="Calcium channel subunit Cch1"/>
    <property type="match status" value="1"/>
</dbReference>
<feature type="transmembrane region" description="Helical" evidence="17">
    <location>
        <begin position="1455"/>
        <end position="1476"/>
    </location>
</feature>
<evidence type="ECO:0000256" key="13">
    <source>
        <dbReference type="ARBA" id="ARBA00023303"/>
    </source>
</evidence>
<dbReference type="SUPFAM" id="SSF81324">
    <property type="entry name" value="Voltage-gated potassium channels"/>
    <property type="match status" value="4"/>
</dbReference>
<evidence type="ECO:0000256" key="15">
    <source>
        <dbReference type="ARBA" id="ARBA00067459"/>
    </source>
</evidence>
<evidence type="ECO:0000256" key="17">
    <source>
        <dbReference type="SAM" id="Phobius"/>
    </source>
</evidence>
<evidence type="ECO:0000256" key="6">
    <source>
        <dbReference type="ARBA" id="ARBA00022692"/>
    </source>
</evidence>
<feature type="transmembrane region" description="Helical" evidence="17">
    <location>
        <begin position="1496"/>
        <end position="1518"/>
    </location>
</feature>
<dbReference type="GO" id="GO:0005891">
    <property type="term" value="C:voltage-gated calcium channel complex"/>
    <property type="evidence" value="ECO:0007669"/>
    <property type="project" value="TreeGrafter"/>
</dbReference>
<feature type="region of interest" description="Disordered" evidence="16">
    <location>
        <begin position="247"/>
        <end position="270"/>
    </location>
</feature>
<accession>A0A0C9Y908</accession>
<feature type="transmembrane region" description="Helical" evidence="17">
    <location>
        <begin position="1236"/>
        <end position="1255"/>
    </location>
</feature>
<evidence type="ECO:0000256" key="7">
    <source>
        <dbReference type="ARBA" id="ARBA00022837"/>
    </source>
</evidence>
<evidence type="ECO:0000256" key="10">
    <source>
        <dbReference type="ARBA" id="ARBA00023065"/>
    </source>
</evidence>
<feature type="transmembrane region" description="Helical" evidence="17">
    <location>
        <begin position="534"/>
        <end position="551"/>
    </location>
</feature>
<feature type="compositionally biased region" description="Basic and acidic residues" evidence="16">
    <location>
        <begin position="98"/>
        <end position="110"/>
    </location>
</feature>
<feature type="domain" description="Ion transport" evidence="18">
    <location>
        <begin position="1240"/>
        <end position="1525"/>
    </location>
</feature>
<feature type="transmembrane region" description="Helical" evidence="17">
    <location>
        <begin position="1320"/>
        <end position="1344"/>
    </location>
</feature>
<evidence type="ECO:0000259" key="18">
    <source>
        <dbReference type="Pfam" id="PF00520"/>
    </source>
</evidence>
<name>A0A0C9Y908_9AGAR</name>
<evidence type="ECO:0000256" key="8">
    <source>
        <dbReference type="ARBA" id="ARBA00022882"/>
    </source>
</evidence>
<feature type="compositionally biased region" description="Low complexity" evidence="16">
    <location>
        <begin position="34"/>
        <end position="45"/>
    </location>
</feature>